<protein>
    <submittedName>
        <fullName evidence="2">Glycosyltransferase family 2 protein</fullName>
    </submittedName>
</protein>
<keyword evidence="3" id="KW-1185">Reference proteome</keyword>
<evidence type="ECO:0000313" key="3">
    <source>
        <dbReference type="Proteomes" id="UP001185659"/>
    </source>
</evidence>
<organism evidence="2 3">
    <name type="scientific">Nitratireductor aquimarinus</name>
    <dbReference type="NCBI Taxonomy" id="889300"/>
    <lineage>
        <taxon>Bacteria</taxon>
        <taxon>Pseudomonadati</taxon>
        <taxon>Pseudomonadota</taxon>
        <taxon>Alphaproteobacteria</taxon>
        <taxon>Hyphomicrobiales</taxon>
        <taxon>Phyllobacteriaceae</taxon>
        <taxon>Nitratireductor</taxon>
    </lineage>
</organism>
<reference evidence="2 3" key="1">
    <citation type="submission" date="2023-10" db="EMBL/GenBank/DDBJ databases">
        <authorList>
            <person name="Venkata Ramana C."/>
            <person name="Sasikala C."/>
            <person name="Dhurka M."/>
        </authorList>
    </citation>
    <scope>NUCLEOTIDE SEQUENCE [LARGE SCALE GENOMIC DNA]</scope>
    <source>
        <strain evidence="2 3">KCTC 32151</strain>
    </source>
</reference>
<dbReference type="CDD" id="cd04186">
    <property type="entry name" value="GT_2_like_c"/>
    <property type="match status" value="1"/>
</dbReference>
<feature type="domain" description="Glycosyltransferase 2-like" evidence="1">
    <location>
        <begin position="298"/>
        <end position="475"/>
    </location>
</feature>
<dbReference type="EMBL" id="JAWLIP010000007">
    <property type="protein sequence ID" value="MDV6227813.1"/>
    <property type="molecule type" value="Genomic_DNA"/>
</dbReference>
<dbReference type="RefSeq" id="WP_317561950.1">
    <property type="nucleotide sequence ID" value="NZ_JAWLIP010000007.1"/>
</dbReference>
<dbReference type="Gene3D" id="3.90.550.10">
    <property type="entry name" value="Spore Coat Polysaccharide Biosynthesis Protein SpsA, Chain A"/>
    <property type="match status" value="2"/>
</dbReference>
<dbReference type="InterPro" id="IPR050834">
    <property type="entry name" value="Glycosyltransf_2"/>
</dbReference>
<dbReference type="Proteomes" id="UP001185659">
    <property type="component" value="Unassembled WGS sequence"/>
</dbReference>
<dbReference type="InterPro" id="IPR029044">
    <property type="entry name" value="Nucleotide-diphossugar_trans"/>
</dbReference>
<dbReference type="CDD" id="cd04184">
    <property type="entry name" value="GT2_RfbC_Mx_like"/>
    <property type="match status" value="1"/>
</dbReference>
<accession>A0ABU4ANJ0</accession>
<dbReference type="Pfam" id="PF00535">
    <property type="entry name" value="Glycos_transf_2"/>
    <property type="match status" value="2"/>
</dbReference>
<name>A0ABU4ANJ0_9HYPH</name>
<proteinExistence type="predicted"/>
<gene>
    <name evidence="2" type="ORF">R2G56_16070</name>
</gene>
<comment type="caution">
    <text evidence="2">The sequence shown here is derived from an EMBL/GenBank/DDBJ whole genome shotgun (WGS) entry which is preliminary data.</text>
</comment>
<dbReference type="SUPFAM" id="SSF53448">
    <property type="entry name" value="Nucleotide-diphospho-sugar transferases"/>
    <property type="match status" value="2"/>
</dbReference>
<feature type="domain" description="Glycosyltransferase 2-like" evidence="1">
    <location>
        <begin position="39"/>
        <end position="154"/>
    </location>
</feature>
<dbReference type="PANTHER" id="PTHR43685:SF2">
    <property type="entry name" value="GLYCOSYLTRANSFERASE 2-LIKE DOMAIN-CONTAINING PROTEIN"/>
    <property type="match status" value="1"/>
</dbReference>
<evidence type="ECO:0000259" key="1">
    <source>
        <dbReference type="Pfam" id="PF00535"/>
    </source>
</evidence>
<dbReference type="PANTHER" id="PTHR43685">
    <property type="entry name" value="GLYCOSYLTRANSFERASE"/>
    <property type="match status" value="1"/>
</dbReference>
<dbReference type="InterPro" id="IPR001173">
    <property type="entry name" value="Glyco_trans_2-like"/>
</dbReference>
<evidence type="ECO:0000313" key="2">
    <source>
        <dbReference type="EMBL" id="MDV6227813.1"/>
    </source>
</evidence>
<sequence>MFAPLTYRDWIASDEVDLPERVADLHRWLCAHPSKPLISVIMPVYNTNRDWLVEAIGSIRDQTYQNWELCIADDASTEKHVREVLLEQARADPRIKVKFRKSNGHISTATNSAFELAKGEWIALIDHDDILRPHALAEVAREIISHPKAEIIYSDEDKISESGGRFDPYFKPEFSLELLRSQNFLNHLTVHRAANIRKVGGWRVGFEGSQDYDLSLRIIEKIDHKRVRHIPKVLYHWRAGRGSTALSADEKNYALDAGRRALQEHLERLSLAAEADFAPGAPFYRVRFCVPDPAPLVSLIIPTRDNVRLLKRCISSIQSRTSYKNYEIIIVDNGSSDQETLAYLQELSDAKTSKVLVLDIPFNYSRLNNLAVRHCGGEILALINDDIEVISPGWLSEMVSWAAQENVGCVGAKLYYEDGRIQHAGVITGLGGVAGHSHKKSDGDAPGYFYRLKIVQNVSAVTGACLVVRKSIYEHVGGLEEEHLPVAFNDVDFCLKVREAGYRNVWTPYAELYHLESVSRGSEDSPEKVRRFQSEVEYMKDRWKLVPDPFYSPNLTLNREDFSFAP</sequence>